<gene>
    <name evidence="1" type="ORF">Hsar01_03187</name>
</gene>
<keyword evidence="2" id="KW-1185">Reference proteome</keyword>
<protein>
    <submittedName>
        <fullName evidence="1">Uncharacterized protein</fullName>
    </submittedName>
</protein>
<reference evidence="1 2" key="1">
    <citation type="submission" date="2024-02" db="EMBL/GenBank/DDBJ databases">
        <title>Haloferula sargassicola NBRC 104335.</title>
        <authorList>
            <person name="Ichikawa N."/>
            <person name="Katano-Makiyama Y."/>
            <person name="Hidaka K."/>
        </authorList>
    </citation>
    <scope>NUCLEOTIDE SEQUENCE [LARGE SCALE GENOMIC DNA]</scope>
    <source>
        <strain evidence="1 2">NBRC 104335</strain>
    </source>
</reference>
<dbReference type="EMBL" id="BAABRI010000019">
    <property type="protein sequence ID" value="GAA5483950.1"/>
    <property type="molecule type" value="Genomic_DNA"/>
</dbReference>
<comment type="caution">
    <text evidence="1">The sequence shown here is derived from an EMBL/GenBank/DDBJ whole genome shotgun (WGS) entry which is preliminary data.</text>
</comment>
<accession>A0ABP9UQX5</accession>
<proteinExistence type="predicted"/>
<dbReference type="RefSeq" id="WP_353568052.1">
    <property type="nucleotide sequence ID" value="NZ_BAABRI010000019.1"/>
</dbReference>
<evidence type="ECO:0000313" key="2">
    <source>
        <dbReference type="Proteomes" id="UP001476282"/>
    </source>
</evidence>
<name>A0ABP9UQX5_9BACT</name>
<dbReference type="Proteomes" id="UP001476282">
    <property type="component" value="Unassembled WGS sequence"/>
</dbReference>
<organism evidence="1 2">
    <name type="scientific">Haloferula sargassicola</name>
    <dbReference type="NCBI Taxonomy" id="490096"/>
    <lineage>
        <taxon>Bacteria</taxon>
        <taxon>Pseudomonadati</taxon>
        <taxon>Verrucomicrobiota</taxon>
        <taxon>Verrucomicrobiia</taxon>
        <taxon>Verrucomicrobiales</taxon>
        <taxon>Verrucomicrobiaceae</taxon>
        <taxon>Haloferula</taxon>
    </lineage>
</organism>
<evidence type="ECO:0000313" key="1">
    <source>
        <dbReference type="EMBL" id="GAA5483950.1"/>
    </source>
</evidence>
<sequence length="83" mass="9031">MKAKQAILAGLVYRLKRGCSSPYTRNSRRYCFAVPADDFQPETVIGDCWITDQDGNPDPGLSCSPVPVCRDSIGCVAGRVAHE</sequence>